<dbReference type="AlphaFoldDB" id="A0A7K0DAS8"/>
<evidence type="ECO:0000313" key="2">
    <source>
        <dbReference type="EMBL" id="MQY21984.1"/>
    </source>
</evidence>
<proteinExistence type="predicted"/>
<organism evidence="2 3">
    <name type="scientific">Nocardia macrotermitis</name>
    <dbReference type="NCBI Taxonomy" id="2585198"/>
    <lineage>
        <taxon>Bacteria</taxon>
        <taxon>Bacillati</taxon>
        <taxon>Actinomycetota</taxon>
        <taxon>Actinomycetes</taxon>
        <taxon>Mycobacteriales</taxon>
        <taxon>Nocardiaceae</taxon>
        <taxon>Nocardia</taxon>
    </lineage>
</organism>
<keyword evidence="3" id="KW-1185">Reference proteome</keyword>
<sequence length="124" mass="13871">MNEVAERTSNNATSGASTTGEGNQSTTESLARSGSDGRVGYSEHRTEAGQWQAIWMFDQSRIRIVLVHNMSESTDLFRTESPTTAPDLAQMREQYPRLSRLWDAIRHEFWTESLGPGGRPPTRA</sequence>
<comment type="caution">
    <text evidence="2">The sequence shown here is derived from an EMBL/GenBank/DDBJ whole genome shotgun (WGS) entry which is preliminary data.</text>
</comment>
<protein>
    <submittedName>
        <fullName evidence="2">Uncharacterized protein</fullName>
    </submittedName>
</protein>
<feature type="compositionally biased region" description="Low complexity" evidence="1">
    <location>
        <begin position="8"/>
        <end position="20"/>
    </location>
</feature>
<reference evidence="2 3" key="1">
    <citation type="submission" date="2019-10" db="EMBL/GenBank/DDBJ databases">
        <title>Nocardia macrotermitis sp. nov. and Nocardia aurantia sp. nov., isolated from the gut of fungus growing-termite Macrotermes natalensis.</title>
        <authorList>
            <person name="Benndorf R."/>
            <person name="Schwitalla J."/>
            <person name="Martin K."/>
            <person name="De Beer W."/>
            <person name="Kaster A.-K."/>
            <person name="Vollmers J."/>
            <person name="Poulsen M."/>
            <person name="Beemelmanns C."/>
        </authorList>
    </citation>
    <scope>NUCLEOTIDE SEQUENCE [LARGE SCALE GENOMIC DNA]</scope>
    <source>
        <strain evidence="2 3">RB20</strain>
    </source>
</reference>
<gene>
    <name evidence="2" type="ORF">NRB20_50970</name>
</gene>
<dbReference type="EMBL" id="WEGK01000012">
    <property type="protein sequence ID" value="MQY21984.1"/>
    <property type="molecule type" value="Genomic_DNA"/>
</dbReference>
<dbReference type="Proteomes" id="UP000438448">
    <property type="component" value="Unassembled WGS sequence"/>
</dbReference>
<feature type="region of interest" description="Disordered" evidence="1">
    <location>
        <begin position="1"/>
        <end position="44"/>
    </location>
</feature>
<evidence type="ECO:0000313" key="3">
    <source>
        <dbReference type="Proteomes" id="UP000438448"/>
    </source>
</evidence>
<accession>A0A7K0DAS8</accession>
<feature type="compositionally biased region" description="Polar residues" evidence="1">
    <location>
        <begin position="21"/>
        <end position="32"/>
    </location>
</feature>
<name>A0A7K0DAS8_9NOCA</name>
<evidence type="ECO:0000256" key="1">
    <source>
        <dbReference type="SAM" id="MobiDB-lite"/>
    </source>
</evidence>